<reference evidence="8 9" key="1">
    <citation type="submission" date="2018-10" db="EMBL/GenBank/DDBJ databases">
        <title>Draft genome of Mycobacterium hodleri strain B.</title>
        <authorList>
            <person name="Amande T.J."/>
            <person name="Mcgenity T.J."/>
        </authorList>
    </citation>
    <scope>NUCLEOTIDE SEQUENCE [LARGE SCALE GENOMIC DNA]</scope>
    <source>
        <strain evidence="8 9">B</strain>
    </source>
</reference>
<dbReference type="GO" id="GO:0044027">
    <property type="term" value="P:negative regulation of gene expression via chromosomal CpG island methylation"/>
    <property type="evidence" value="ECO:0007669"/>
    <property type="project" value="TreeGrafter"/>
</dbReference>
<comment type="similarity">
    <text evidence="6 7">Belongs to the class I-like SAM-binding methyltransferase superfamily. C5-methyltransferase family.</text>
</comment>
<organism evidence="8 9">
    <name type="scientific">Mycolicibacterium hodleri</name>
    <dbReference type="NCBI Taxonomy" id="49897"/>
    <lineage>
        <taxon>Bacteria</taxon>
        <taxon>Bacillati</taxon>
        <taxon>Actinomycetota</taxon>
        <taxon>Actinomycetes</taxon>
        <taxon>Mycobacteriales</taxon>
        <taxon>Mycobacteriaceae</taxon>
        <taxon>Mycolicibacterium</taxon>
    </lineage>
</organism>
<sequence>MRTPRTRPCLHTIGELAAYDRQVSTIADVARDVGLERFRTRNGSYERVLSRRDGRPVASVLAGYRGTETRATCADEAERAWLQSSVAPPFGSARTSLRIVDLFSGCGGLSIGLAEAARALNRSFEPVLAVDVDAVAAQTYAANFPSATTLTQDVEDVFPGRVGARLNPAERLLAKRHSDVDVLVGGPPCQGHSDFNNRTRHSDDKNELYRTMVRAAEVLTPQHILIENVPGAVNDRRAVVQRTADALVGLGYRVSVGVIDLSEIGVPQRRRRLVLMASLTHSVTVADVTDRHRRAGRSVAWAFQDLESVPESGRLVDEAARSAPATRQRIDYLFENGDFDLPDRQRPACHASGGHSYKAIYGRLAWDRPSQTITTGFYSMCMGRYVHPSRRRTITAHEAARLQYIPDWFSFDGVTRRTALARMIGNAVPSRLSYAVAVEWLR</sequence>
<dbReference type="AlphaFoldDB" id="A0A544VZC9"/>
<dbReference type="PANTHER" id="PTHR10629">
    <property type="entry name" value="CYTOSINE-SPECIFIC METHYLTRANSFERASE"/>
    <property type="match status" value="1"/>
</dbReference>
<proteinExistence type="inferred from homology"/>
<evidence type="ECO:0000256" key="7">
    <source>
        <dbReference type="RuleBase" id="RU000416"/>
    </source>
</evidence>
<keyword evidence="3 6" id="KW-0808">Transferase</keyword>
<protein>
    <recommendedName>
        <fullName evidence="1">DNA (cytosine-5-)-methyltransferase</fullName>
        <ecNumber evidence="1">2.1.1.37</ecNumber>
    </recommendedName>
</protein>
<gene>
    <name evidence="8" type="ORF">D8S82_16935</name>
</gene>
<evidence type="ECO:0000256" key="6">
    <source>
        <dbReference type="PROSITE-ProRule" id="PRU01016"/>
    </source>
</evidence>
<dbReference type="EMBL" id="VIFX01000021">
    <property type="protein sequence ID" value="TQR85324.1"/>
    <property type="molecule type" value="Genomic_DNA"/>
</dbReference>
<dbReference type="Proteomes" id="UP000315759">
    <property type="component" value="Unassembled WGS sequence"/>
</dbReference>
<keyword evidence="5" id="KW-0680">Restriction system</keyword>
<evidence type="ECO:0000313" key="9">
    <source>
        <dbReference type="Proteomes" id="UP000315759"/>
    </source>
</evidence>
<feature type="active site" evidence="6">
    <location>
        <position position="189"/>
    </location>
</feature>
<dbReference type="GO" id="GO:0003886">
    <property type="term" value="F:DNA (cytosine-5-)-methyltransferase activity"/>
    <property type="evidence" value="ECO:0007669"/>
    <property type="project" value="UniProtKB-EC"/>
</dbReference>
<keyword evidence="2 6" id="KW-0489">Methyltransferase</keyword>
<accession>A0A544VZC9</accession>
<dbReference type="GO" id="GO:0009307">
    <property type="term" value="P:DNA restriction-modification system"/>
    <property type="evidence" value="ECO:0007669"/>
    <property type="project" value="UniProtKB-KW"/>
</dbReference>
<dbReference type="InterPro" id="IPR001525">
    <property type="entry name" value="C5_MeTfrase"/>
</dbReference>
<dbReference type="PROSITE" id="PS51679">
    <property type="entry name" value="SAM_MT_C5"/>
    <property type="match status" value="1"/>
</dbReference>
<evidence type="ECO:0000256" key="5">
    <source>
        <dbReference type="ARBA" id="ARBA00022747"/>
    </source>
</evidence>
<dbReference type="EC" id="2.1.1.37" evidence="1"/>
<dbReference type="InterPro" id="IPR050390">
    <property type="entry name" value="C5-Methyltransferase"/>
</dbReference>
<evidence type="ECO:0000256" key="3">
    <source>
        <dbReference type="ARBA" id="ARBA00022679"/>
    </source>
</evidence>
<dbReference type="SUPFAM" id="SSF53335">
    <property type="entry name" value="S-adenosyl-L-methionine-dependent methyltransferases"/>
    <property type="match status" value="1"/>
</dbReference>
<comment type="caution">
    <text evidence="8">The sequence shown here is derived from an EMBL/GenBank/DDBJ whole genome shotgun (WGS) entry which is preliminary data.</text>
</comment>
<evidence type="ECO:0000256" key="1">
    <source>
        <dbReference type="ARBA" id="ARBA00011975"/>
    </source>
</evidence>
<evidence type="ECO:0000256" key="2">
    <source>
        <dbReference type="ARBA" id="ARBA00022603"/>
    </source>
</evidence>
<dbReference type="NCBIfam" id="TIGR00675">
    <property type="entry name" value="dcm"/>
    <property type="match status" value="1"/>
</dbReference>
<dbReference type="PRINTS" id="PR00105">
    <property type="entry name" value="C5METTRFRASE"/>
</dbReference>
<name>A0A544VZC9_9MYCO</name>
<evidence type="ECO:0000313" key="8">
    <source>
        <dbReference type="EMBL" id="TQR85324.1"/>
    </source>
</evidence>
<dbReference type="PANTHER" id="PTHR10629:SF52">
    <property type="entry name" value="DNA (CYTOSINE-5)-METHYLTRANSFERASE 1"/>
    <property type="match status" value="1"/>
</dbReference>
<keyword evidence="9" id="KW-1185">Reference proteome</keyword>
<evidence type="ECO:0000256" key="4">
    <source>
        <dbReference type="ARBA" id="ARBA00022691"/>
    </source>
</evidence>
<dbReference type="Gene3D" id="3.90.120.10">
    <property type="entry name" value="DNA Methylase, subunit A, domain 2"/>
    <property type="match status" value="1"/>
</dbReference>
<dbReference type="Pfam" id="PF00145">
    <property type="entry name" value="DNA_methylase"/>
    <property type="match status" value="1"/>
</dbReference>
<keyword evidence="4 6" id="KW-0949">S-adenosyl-L-methionine</keyword>
<dbReference type="InterPro" id="IPR029063">
    <property type="entry name" value="SAM-dependent_MTases_sf"/>
</dbReference>
<dbReference type="GO" id="GO:0032259">
    <property type="term" value="P:methylation"/>
    <property type="evidence" value="ECO:0007669"/>
    <property type="project" value="UniProtKB-KW"/>
</dbReference>
<dbReference type="GO" id="GO:0003677">
    <property type="term" value="F:DNA binding"/>
    <property type="evidence" value="ECO:0007669"/>
    <property type="project" value="TreeGrafter"/>
</dbReference>
<dbReference type="Gene3D" id="3.40.50.150">
    <property type="entry name" value="Vaccinia Virus protein VP39"/>
    <property type="match status" value="1"/>
</dbReference>